<reference evidence="1" key="1">
    <citation type="submission" date="2018-11" db="EMBL/GenBank/DDBJ databases">
        <title>Henneguya salminicola genome and transcriptome.</title>
        <authorList>
            <person name="Yahalomi D."/>
            <person name="Atkinson S.D."/>
            <person name="Neuhof M."/>
            <person name="Chang E.S."/>
            <person name="Philippe H."/>
            <person name="Cartwright P."/>
            <person name="Bartholomew J.L."/>
            <person name="Huchon D."/>
        </authorList>
    </citation>
    <scope>NUCLEOTIDE SEQUENCE</scope>
    <source>
        <strain evidence="1">Hz1</strain>
        <tissue evidence="1">Whole</tissue>
    </source>
</reference>
<dbReference type="InterPro" id="IPR035969">
    <property type="entry name" value="Rab-GAP_TBC_sf"/>
</dbReference>
<dbReference type="EMBL" id="GHBP01001793">
    <property type="protein sequence ID" value="NDJ92884.1"/>
    <property type="molecule type" value="Transcribed_RNA"/>
</dbReference>
<evidence type="ECO:0000313" key="1">
    <source>
        <dbReference type="EMBL" id="NDJ92884.1"/>
    </source>
</evidence>
<dbReference type="SUPFAM" id="SSF47923">
    <property type="entry name" value="Ypt/Rab-GAP domain of gyp1p"/>
    <property type="match status" value="1"/>
</dbReference>
<dbReference type="AlphaFoldDB" id="A0A6G3MFY0"/>
<accession>A0A6G3MFY0</accession>
<sequence length="149" mass="17930">MNKNLLNRHFREEKIDLNELKQTIFKGYMWTSFFSEDYLINCRAECWKILLGYTPLEADKRNTKINNMRDNYLDLVNEFIFNPYSIEELEDHPLNNNENSTWVALMRDKNLTQQVGYDTMRLNFDVNLFNSETKFPLSSFARVRSFVYV</sequence>
<organism evidence="1">
    <name type="scientific">Henneguya salminicola</name>
    <name type="common">Myxosporean</name>
    <dbReference type="NCBI Taxonomy" id="69463"/>
    <lineage>
        <taxon>Eukaryota</taxon>
        <taxon>Metazoa</taxon>
        <taxon>Cnidaria</taxon>
        <taxon>Myxozoa</taxon>
        <taxon>Myxosporea</taxon>
        <taxon>Bivalvulida</taxon>
        <taxon>Platysporina</taxon>
        <taxon>Myxobolidae</taxon>
        <taxon>Henneguya</taxon>
    </lineage>
</organism>
<proteinExistence type="predicted"/>
<name>A0A6G3MFY0_HENSL</name>
<protein>
    <submittedName>
        <fullName evidence="1">TBC1 domain family member 13 (Trinotate prediction)</fullName>
    </submittedName>
</protein>